<protein>
    <recommendedName>
        <fullName evidence="14">N-acetyltransferase ESCO acetyl-transferase domain-containing protein</fullName>
    </recommendedName>
</protein>
<organism evidence="12 13">
    <name type="scientific">Necator americanus</name>
    <name type="common">Human hookworm</name>
    <dbReference type="NCBI Taxonomy" id="51031"/>
    <lineage>
        <taxon>Eukaryota</taxon>
        <taxon>Metazoa</taxon>
        <taxon>Ecdysozoa</taxon>
        <taxon>Nematoda</taxon>
        <taxon>Chromadorea</taxon>
        <taxon>Rhabditida</taxon>
        <taxon>Rhabditina</taxon>
        <taxon>Rhabditomorpha</taxon>
        <taxon>Strongyloidea</taxon>
        <taxon>Ancylostomatidae</taxon>
        <taxon>Bunostominae</taxon>
        <taxon>Necator</taxon>
    </lineage>
</organism>
<evidence type="ECO:0000256" key="6">
    <source>
        <dbReference type="ARBA" id="ARBA00022833"/>
    </source>
</evidence>
<evidence type="ECO:0000259" key="10">
    <source>
        <dbReference type="Pfam" id="PF13878"/>
    </source>
</evidence>
<dbReference type="InterPro" id="IPR028009">
    <property type="entry name" value="ESCO_Acetyltransf_dom"/>
</dbReference>
<keyword evidence="9" id="KW-0012">Acyltransferase</keyword>
<dbReference type="EMBL" id="JAVFWL010000003">
    <property type="protein sequence ID" value="KAK6741806.1"/>
    <property type="molecule type" value="Genomic_DNA"/>
</dbReference>
<keyword evidence="4" id="KW-0479">Metal-binding</keyword>
<keyword evidence="8" id="KW-0131">Cell cycle</keyword>
<dbReference type="PANTHER" id="PTHR45884:SF2">
    <property type="entry name" value="N-ACETYLTRANSFERASE ECO"/>
    <property type="match status" value="1"/>
</dbReference>
<keyword evidence="7" id="KW-0539">Nucleus</keyword>
<keyword evidence="3" id="KW-0808">Transferase</keyword>
<feature type="domain" description="N-acetyltransferase ESCO zinc-finger" evidence="10">
    <location>
        <begin position="52"/>
        <end position="91"/>
    </location>
</feature>
<name>A0ABR1CXC3_NECAM</name>
<dbReference type="InterPro" id="IPR028005">
    <property type="entry name" value="AcTrfase_ESCO_Znf_dom"/>
</dbReference>
<keyword evidence="13" id="KW-1185">Reference proteome</keyword>
<comment type="subcellular location">
    <subcellularLocation>
        <location evidence="1">Nucleus</location>
    </subcellularLocation>
</comment>
<evidence type="ECO:0000256" key="1">
    <source>
        <dbReference type="ARBA" id="ARBA00004123"/>
    </source>
</evidence>
<evidence type="ECO:0000256" key="8">
    <source>
        <dbReference type="ARBA" id="ARBA00023306"/>
    </source>
</evidence>
<evidence type="ECO:0000256" key="5">
    <source>
        <dbReference type="ARBA" id="ARBA00022771"/>
    </source>
</evidence>
<evidence type="ECO:0000259" key="11">
    <source>
        <dbReference type="Pfam" id="PF13880"/>
    </source>
</evidence>
<evidence type="ECO:0008006" key="14">
    <source>
        <dbReference type="Google" id="ProtNLM"/>
    </source>
</evidence>
<evidence type="ECO:0000256" key="2">
    <source>
        <dbReference type="ARBA" id="ARBA00005816"/>
    </source>
</evidence>
<evidence type="ECO:0000256" key="9">
    <source>
        <dbReference type="ARBA" id="ARBA00023315"/>
    </source>
</evidence>
<dbReference type="Pfam" id="PF13878">
    <property type="entry name" value="zf-C2H2_3"/>
    <property type="match status" value="1"/>
</dbReference>
<keyword evidence="6" id="KW-0862">Zinc</keyword>
<reference evidence="12 13" key="1">
    <citation type="submission" date="2023-08" db="EMBL/GenBank/DDBJ databases">
        <title>A Necator americanus chromosomal reference genome.</title>
        <authorList>
            <person name="Ilik V."/>
            <person name="Petrzelkova K.J."/>
            <person name="Pardy F."/>
            <person name="Fuh T."/>
            <person name="Niatou-Singa F.S."/>
            <person name="Gouil Q."/>
            <person name="Baker L."/>
            <person name="Ritchie M.E."/>
            <person name="Jex A.R."/>
            <person name="Gazzola D."/>
            <person name="Li H."/>
            <person name="Toshio Fujiwara R."/>
            <person name="Zhan B."/>
            <person name="Aroian R.V."/>
            <person name="Pafco B."/>
            <person name="Schwarz E.M."/>
        </authorList>
    </citation>
    <scope>NUCLEOTIDE SEQUENCE [LARGE SCALE GENOMIC DNA]</scope>
    <source>
        <strain evidence="12 13">Aroian</strain>
        <tissue evidence="12">Whole animal</tissue>
    </source>
</reference>
<feature type="domain" description="N-acetyltransferase ESCO acetyl-transferase" evidence="11">
    <location>
        <begin position="206"/>
        <end position="275"/>
    </location>
</feature>
<comment type="similarity">
    <text evidence="2">Belongs to the acetyltransferase family. ECO subfamily.</text>
</comment>
<comment type="caution">
    <text evidence="12">The sequence shown here is derived from an EMBL/GenBank/DDBJ whole genome shotgun (WGS) entry which is preliminary data.</text>
</comment>
<evidence type="ECO:0000256" key="4">
    <source>
        <dbReference type="ARBA" id="ARBA00022723"/>
    </source>
</evidence>
<dbReference type="Proteomes" id="UP001303046">
    <property type="component" value="Unassembled WGS sequence"/>
</dbReference>
<proteinExistence type="inferred from homology"/>
<evidence type="ECO:0000313" key="13">
    <source>
        <dbReference type="Proteomes" id="UP001303046"/>
    </source>
</evidence>
<evidence type="ECO:0000256" key="3">
    <source>
        <dbReference type="ARBA" id="ARBA00022679"/>
    </source>
</evidence>
<evidence type="ECO:0000313" key="12">
    <source>
        <dbReference type="EMBL" id="KAK6741806.1"/>
    </source>
</evidence>
<dbReference type="Pfam" id="PF13880">
    <property type="entry name" value="Acetyltransf_13"/>
    <property type="match status" value="1"/>
</dbReference>
<accession>A0ABR1CXC3</accession>
<keyword evidence="5" id="KW-0863">Zinc-finger</keyword>
<sequence length="279" mass="31808">MQKQKRLTDFFVSPVAKKSTSESPRTPLFEFDSQLPAAKRQKTFKGENDVRQAILDAGQRKIGGQYCKQCDMMYCIDNITEVAMHEKHHNRYSDITRVKVSSSQLNTWLRKECHYSTNRGYIFRILPESLSSLRRKAEQIIEDLVNSSVGFSPDLSIWGWDKRRTVWISILTEGPSYLIAGIVITEPLMSAQYSDSGKELRDGEPIIGVNRIWTHSAARRRGVASEMLDLIRQRYFTGAYVPKHRVAFSDPSDDGRKFAESYVGSSTASTTFLVYTVSK</sequence>
<evidence type="ECO:0000256" key="7">
    <source>
        <dbReference type="ARBA" id="ARBA00023242"/>
    </source>
</evidence>
<gene>
    <name evidence="12" type="primary">Necator_chrIII.g10355</name>
    <name evidence="12" type="ORF">RB195_009590</name>
</gene>
<dbReference type="PANTHER" id="PTHR45884">
    <property type="entry name" value="N-ACETYLTRANSFERASE ECO"/>
    <property type="match status" value="1"/>
</dbReference>